<comment type="cofactor">
    <cofactor evidence="1">
        <name>Mg(2+)</name>
        <dbReference type="ChEBI" id="CHEBI:18420"/>
    </cofactor>
</comment>
<dbReference type="InterPro" id="IPR000086">
    <property type="entry name" value="NUDIX_hydrolase_dom"/>
</dbReference>
<proteinExistence type="predicted"/>
<evidence type="ECO:0000256" key="1">
    <source>
        <dbReference type="ARBA" id="ARBA00001946"/>
    </source>
</evidence>
<keyword evidence="5" id="KW-1185">Reference proteome</keyword>
<evidence type="ECO:0000256" key="2">
    <source>
        <dbReference type="ARBA" id="ARBA00022801"/>
    </source>
</evidence>
<dbReference type="InterPro" id="IPR015797">
    <property type="entry name" value="NUDIX_hydrolase-like_dom_sf"/>
</dbReference>
<dbReference type="PRINTS" id="PR00502">
    <property type="entry name" value="NUDIXFAMILY"/>
</dbReference>
<dbReference type="EMBL" id="JACEIP010000019">
    <property type="protein sequence ID" value="MBA4543677.1"/>
    <property type="molecule type" value="Genomic_DNA"/>
</dbReference>
<dbReference type="Proteomes" id="UP000530514">
    <property type="component" value="Unassembled WGS sequence"/>
</dbReference>
<keyword evidence="2 4" id="KW-0378">Hydrolase</keyword>
<dbReference type="CDD" id="cd02883">
    <property type="entry name" value="NUDIX_Hydrolase"/>
    <property type="match status" value="1"/>
</dbReference>
<sequence length="137" mass="15911">MASPKHVLAAYAVVLNYDAEILLVKHPKRGWELPGGLVEEKESIRLSVIRQVKEETGIHIKLVKYCGIFQNPRSGICNFLFRGKPIGGRITIDENNEIEDADYFPIETAMRLVSWRNMKQRIFYCLDEKKHPFFVEF</sequence>
<dbReference type="PROSITE" id="PS51462">
    <property type="entry name" value="NUDIX"/>
    <property type="match status" value="1"/>
</dbReference>
<dbReference type="Pfam" id="PF00293">
    <property type="entry name" value="NUDIX"/>
    <property type="match status" value="1"/>
</dbReference>
<feature type="domain" description="Nudix hydrolase" evidence="3">
    <location>
        <begin position="5"/>
        <end position="130"/>
    </location>
</feature>
<dbReference type="PANTHER" id="PTHR43046:SF2">
    <property type="entry name" value="8-OXO-DGTP DIPHOSPHATASE-RELATED"/>
    <property type="match status" value="1"/>
</dbReference>
<name>A0A7W1XBM0_9BACL</name>
<gene>
    <name evidence="4" type="ORF">H1164_12335</name>
</gene>
<protein>
    <submittedName>
        <fullName evidence="4">NUDIX hydrolase</fullName>
    </submittedName>
</protein>
<evidence type="ECO:0000313" key="5">
    <source>
        <dbReference type="Proteomes" id="UP000530514"/>
    </source>
</evidence>
<dbReference type="Gene3D" id="3.90.79.10">
    <property type="entry name" value="Nucleoside Triphosphate Pyrophosphohydrolase"/>
    <property type="match status" value="1"/>
</dbReference>
<organism evidence="4 5">
    <name type="scientific">Thermoactinomyces daqus</name>
    <dbReference type="NCBI Taxonomy" id="1329516"/>
    <lineage>
        <taxon>Bacteria</taxon>
        <taxon>Bacillati</taxon>
        <taxon>Bacillota</taxon>
        <taxon>Bacilli</taxon>
        <taxon>Bacillales</taxon>
        <taxon>Thermoactinomycetaceae</taxon>
        <taxon>Thermoactinomyces</taxon>
    </lineage>
</organism>
<dbReference type="PANTHER" id="PTHR43046">
    <property type="entry name" value="GDP-MANNOSE MANNOSYL HYDROLASE"/>
    <property type="match status" value="1"/>
</dbReference>
<reference evidence="4 5" key="1">
    <citation type="submission" date="2020-07" db="EMBL/GenBank/DDBJ databases">
        <authorList>
            <person name="Feng H."/>
        </authorList>
    </citation>
    <scope>NUCLEOTIDE SEQUENCE [LARGE SCALE GENOMIC DNA]</scope>
    <source>
        <strain evidence="5">s-11</strain>
    </source>
</reference>
<evidence type="ECO:0000259" key="3">
    <source>
        <dbReference type="PROSITE" id="PS51462"/>
    </source>
</evidence>
<dbReference type="AlphaFoldDB" id="A0A7W1XBM0"/>
<comment type="caution">
    <text evidence="4">The sequence shown here is derived from an EMBL/GenBank/DDBJ whole genome shotgun (WGS) entry which is preliminary data.</text>
</comment>
<evidence type="ECO:0000313" key="4">
    <source>
        <dbReference type="EMBL" id="MBA4543677.1"/>
    </source>
</evidence>
<dbReference type="RefSeq" id="WP_033099081.1">
    <property type="nucleotide sequence ID" value="NZ_JACEIP010000019.1"/>
</dbReference>
<dbReference type="GO" id="GO:0016787">
    <property type="term" value="F:hydrolase activity"/>
    <property type="evidence" value="ECO:0007669"/>
    <property type="project" value="UniProtKB-KW"/>
</dbReference>
<dbReference type="InterPro" id="IPR020476">
    <property type="entry name" value="Nudix_hydrolase"/>
</dbReference>
<accession>A0A7W1XBM0</accession>
<dbReference type="SUPFAM" id="SSF55811">
    <property type="entry name" value="Nudix"/>
    <property type="match status" value="1"/>
</dbReference>
<dbReference type="OrthoDB" id="9816289at2"/>